<dbReference type="AlphaFoldDB" id="A0AA36ED79"/>
<organism evidence="1 2">
    <name type="scientific">Lactuca saligna</name>
    <name type="common">Willowleaf lettuce</name>
    <dbReference type="NCBI Taxonomy" id="75948"/>
    <lineage>
        <taxon>Eukaryota</taxon>
        <taxon>Viridiplantae</taxon>
        <taxon>Streptophyta</taxon>
        <taxon>Embryophyta</taxon>
        <taxon>Tracheophyta</taxon>
        <taxon>Spermatophyta</taxon>
        <taxon>Magnoliopsida</taxon>
        <taxon>eudicotyledons</taxon>
        <taxon>Gunneridae</taxon>
        <taxon>Pentapetalae</taxon>
        <taxon>asterids</taxon>
        <taxon>campanulids</taxon>
        <taxon>Asterales</taxon>
        <taxon>Asteraceae</taxon>
        <taxon>Cichorioideae</taxon>
        <taxon>Cichorieae</taxon>
        <taxon>Lactucinae</taxon>
        <taxon>Lactuca</taxon>
    </lineage>
</organism>
<evidence type="ECO:0000313" key="2">
    <source>
        <dbReference type="Proteomes" id="UP001177003"/>
    </source>
</evidence>
<evidence type="ECO:0000313" key="1">
    <source>
        <dbReference type="EMBL" id="CAI9291909.1"/>
    </source>
</evidence>
<evidence type="ECO:0008006" key="3">
    <source>
        <dbReference type="Google" id="ProtNLM"/>
    </source>
</evidence>
<keyword evidence="2" id="KW-1185">Reference proteome</keyword>
<accession>A0AA36ED79</accession>
<proteinExistence type="predicted"/>
<gene>
    <name evidence="1" type="ORF">LSALG_LOCUS31019</name>
</gene>
<protein>
    <recommendedName>
        <fullName evidence="3">Reverse transcriptase zinc-binding domain-containing protein</fullName>
    </recommendedName>
</protein>
<sequence>MSPLSIRFPNLFKLEKRNSACISERRSSYDFAADWKRALSSPVEIVELDELKDIINSFSFSNAKDSWKGSLAPDDVFKVNILRDQIDSVITEVSIKRMEWNSMVSIKVGININSTVCSMCSSQEETVDHLLVDCMFAHDTFKWISKWCQLDIHRFSIVADVISFASQWGNCPKKRKILISIVYDVLWCIWLARITGYSVKFLQNLQQRRNMR</sequence>
<reference evidence="1" key="1">
    <citation type="submission" date="2023-04" db="EMBL/GenBank/DDBJ databases">
        <authorList>
            <person name="Vijverberg K."/>
            <person name="Xiong W."/>
            <person name="Schranz E."/>
        </authorList>
    </citation>
    <scope>NUCLEOTIDE SEQUENCE</scope>
</reference>
<dbReference type="EMBL" id="OX465082">
    <property type="protein sequence ID" value="CAI9291909.1"/>
    <property type="molecule type" value="Genomic_DNA"/>
</dbReference>
<name>A0AA36ED79_LACSI</name>
<dbReference type="Proteomes" id="UP001177003">
    <property type="component" value="Chromosome 6"/>
</dbReference>